<name>A0A418MDN9_9BACT</name>
<feature type="domain" description="ABM" evidence="1">
    <location>
        <begin position="2"/>
        <end position="91"/>
    </location>
</feature>
<keyword evidence="2" id="KW-0560">Oxidoreductase</keyword>
<dbReference type="OrthoDB" id="1120859at2"/>
<dbReference type="InterPro" id="IPR007138">
    <property type="entry name" value="ABM_dom"/>
</dbReference>
<evidence type="ECO:0000259" key="1">
    <source>
        <dbReference type="PROSITE" id="PS51725"/>
    </source>
</evidence>
<organism evidence="2 3">
    <name type="scientific">Fibrisoma montanum</name>
    <dbReference type="NCBI Taxonomy" id="2305895"/>
    <lineage>
        <taxon>Bacteria</taxon>
        <taxon>Pseudomonadati</taxon>
        <taxon>Bacteroidota</taxon>
        <taxon>Cytophagia</taxon>
        <taxon>Cytophagales</taxon>
        <taxon>Spirosomataceae</taxon>
        <taxon>Fibrisoma</taxon>
    </lineage>
</organism>
<keyword evidence="3" id="KW-1185">Reference proteome</keyword>
<dbReference type="Gene3D" id="3.30.70.100">
    <property type="match status" value="1"/>
</dbReference>
<dbReference type="GO" id="GO:0004497">
    <property type="term" value="F:monooxygenase activity"/>
    <property type="evidence" value="ECO:0007669"/>
    <property type="project" value="UniProtKB-KW"/>
</dbReference>
<comment type="caution">
    <text evidence="2">The sequence shown here is derived from an EMBL/GenBank/DDBJ whole genome shotgun (WGS) entry which is preliminary data.</text>
</comment>
<dbReference type="InterPro" id="IPR011008">
    <property type="entry name" value="Dimeric_a/b-barrel"/>
</dbReference>
<protein>
    <submittedName>
        <fullName evidence="2">Antibiotic biosynthesis monooxygenase</fullName>
    </submittedName>
</protein>
<dbReference type="SUPFAM" id="SSF54909">
    <property type="entry name" value="Dimeric alpha+beta barrel"/>
    <property type="match status" value="1"/>
</dbReference>
<dbReference type="RefSeq" id="WP_119666817.1">
    <property type="nucleotide sequence ID" value="NZ_QXED01000002.1"/>
</dbReference>
<sequence length="97" mass="11546">MLIRLVRMTFQDDKLPDFHQIFDNSKAQIRAFPGCEHLELLRDWDHPNVRITYSLWESPDALENYRQSELFRTTWAATKALFAERAVAFSMEQLEEV</sequence>
<proteinExistence type="predicted"/>
<evidence type="ECO:0000313" key="3">
    <source>
        <dbReference type="Proteomes" id="UP000283523"/>
    </source>
</evidence>
<keyword evidence="2" id="KW-0503">Monooxygenase</keyword>
<gene>
    <name evidence="2" type="ORF">DYU11_06315</name>
</gene>
<dbReference type="PROSITE" id="PS51725">
    <property type="entry name" value="ABM"/>
    <property type="match status" value="1"/>
</dbReference>
<dbReference type="Pfam" id="PF03992">
    <property type="entry name" value="ABM"/>
    <property type="match status" value="1"/>
</dbReference>
<evidence type="ECO:0000313" key="2">
    <source>
        <dbReference type="EMBL" id="RIV24930.1"/>
    </source>
</evidence>
<dbReference type="Proteomes" id="UP000283523">
    <property type="component" value="Unassembled WGS sequence"/>
</dbReference>
<dbReference type="AlphaFoldDB" id="A0A418MDN9"/>
<dbReference type="EMBL" id="QXED01000002">
    <property type="protein sequence ID" value="RIV24930.1"/>
    <property type="molecule type" value="Genomic_DNA"/>
</dbReference>
<reference evidence="2 3" key="1">
    <citation type="submission" date="2018-08" db="EMBL/GenBank/DDBJ databases">
        <title>Fibrisoma montanum sp. nov., isolated from Danxia mountain soil.</title>
        <authorList>
            <person name="Huang Y."/>
        </authorList>
    </citation>
    <scope>NUCLEOTIDE SEQUENCE [LARGE SCALE GENOMIC DNA]</scope>
    <source>
        <strain evidence="2 3">HYT19</strain>
    </source>
</reference>
<accession>A0A418MDN9</accession>